<proteinExistence type="predicted"/>
<dbReference type="EMBL" id="AHOR02000035">
    <property type="protein sequence ID" value="EMF81524.1"/>
    <property type="molecule type" value="Genomic_DNA"/>
</dbReference>
<evidence type="ECO:0000313" key="1">
    <source>
        <dbReference type="EMBL" id="EMF81524.1"/>
    </source>
</evidence>
<reference evidence="1 2" key="1">
    <citation type="submission" date="2013-01" db="EMBL/GenBank/DDBJ databases">
        <authorList>
            <person name="Harkins D.M."/>
            <person name="Durkin A.S."/>
            <person name="Brinkac L.M."/>
            <person name="Haft D.H."/>
            <person name="Selengut J.D."/>
            <person name="Sanka R."/>
            <person name="DePew J."/>
            <person name="Purushe J."/>
            <person name="Tulsiani S.M."/>
            <person name="Graham G.C."/>
            <person name="Burns M.-A."/>
            <person name="Dohnt M.F."/>
            <person name="Smythe L.D."/>
            <person name="McKay D.B."/>
            <person name="Craig S.B."/>
            <person name="Vinetz J.M."/>
            <person name="Sutton G.G."/>
            <person name="Nierman W.C."/>
            <person name="Fouts D.E."/>
        </authorList>
    </citation>
    <scope>NUCLEOTIDE SEQUENCE [LARGE SCALE GENOMIC DNA]</scope>
    <source>
        <strain evidence="1 2">LT2116</strain>
    </source>
</reference>
<protein>
    <submittedName>
        <fullName evidence="1">Uncharacterized protein</fullName>
    </submittedName>
</protein>
<comment type="caution">
    <text evidence="1">The sequence shown here is derived from an EMBL/GenBank/DDBJ whole genome shotgun (WGS) entry which is preliminary data.</text>
</comment>
<sequence length="132" mass="14830">MTESKFQTERISNNGIFDASNMKLIRNSKTQIVGEGDTPPIIPNRLSHALRQTVNETITPEGLSRIVTGLTAVLEQTQTVKFHISEFSHVMKKTRDLGAAAGCHETGIAARVYTKQELMKLIIQLKDLYRKY</sequence>
<dbReference type="AlphaFoldDB" id="M3G6C6"/>
<name>M3G6C6_9LEPT</name>
<organism evidence="1 2">
    <name type="scientific">Leptospira weilii serovar Topaz str. LT2116</name>
    <dbReference type="NCBI Taxonomy" id="1088540"/>
    <lineage>
        <taxon>Bacteria</taxon>
        <taxon>Pseudomonadati</taxon>
        <taxon>Spirochaetota</taxon>
        <taxon>Spirochaetia</taxon>
        <taxon>Leptospirales</taxon>
        <taxon>Leptospiraceae</taxon>
        <taxon>Leptospira</taxon>
    </lineage>
</organism>
<accession>M3G6C6</accession>
<evidence type="ECO:0000313" key="2">
    <source>
        <dbReference type="Proteomes" id="UP000011770"/>
    </source>
</evidence>
<dbReference type="Proteomes" id="UP000011770">
    <property type="component" value="Unassembled WGS sequence"/>
</dbReference>
<gene>
    <name evidence="1" type="ORF">LEP1GSC188_4903</name>
</gene>